<keyword evidence="5 6" id="KW-0472">Membrane</keyword>
<dbReference type="RefSeq" id="WP_315727301.1">
    <property type="nucleotide sequence ID" value="NZ_JAVUPU010000007.1"/>
</dbReference>
<name>A0ABU3Q9Y3_9SPHN</name>
<dbReference type="SUPFAM" id="SSF103473">
    <property type="entry name" value="MFS general substrate transporter"/>
    <property type="match status" value="1"/>
</dbReference>
<feature type="domain" description="Major facilitator superfamily (MFS) profile" evidence="7">
    <location>
        <begin position="34"/>
        <end position="440"/>
    </location>
</feature>
<dbReference type="EMBL" id="JAVUPU010000007">
    <property type="protein sequence ID" value="MDT9600203.1"/>
    <property type="molecule type" value="Genomic_DNA"/>
</dbReference>
<feature type="transmembrane region" description="Helical" evidence="6">
    <location>
        <begin position="100"/>
        <end position="120"/>
    </location>
</feature>
<feature type="transmembrane region" description="Helical" evidence="6">
    <location>
        <begin position="419"/>
        <end position="439"/>
    </location>
</feature>
<keyword evidence="4 6" id="KW-1133">Transmembrane helix</keyword>
<dbReference type="Gene3D" id="1.20.1250.20">
    <property type="entry name" value="MFS general substrate transporter like domains"/>
    <property type="match status" value="1"/>
</dbReference>
<evidence type="ECO:0000256" key="3">
    <source>
        <dbReference type="ARBA" id="ARBA00022692"/>
    </source>
</evidence>
<keyword evidence="2" id="KW-0813">Transport</keyword>
<keyword evidence="9" id="KW-1185">Reference proteome</keyword>
<reference evidence="8 9" key="1">
    <citation type="submission" date="2023-05" db="EMBL/GenBank/DDBJ databases">
        <authorList>
            <person name="Guo Y."/>
        </authorList>
    </citation>
    <scope>NUCLEOTIDE SEQUENCE [LARGE SCALE GENOMIC DNA]</scope>
    <source>
        <strain evidence="8 9">GR2756</strain>
    </source>
</reference>
<feature type="transmembrane region" description="Helical" evidence="6">
    <location>
        <begin position="353"/>
        <end position="375"/>
    </location>
</feature>
<comment type="caution">
    <text evidence="8">The sequence shown here is derived from an EMBL/GenBank/DDBJ whole genome shotgun (WGS) entry which is preliminary data.</text>
</comment>
<evidence type="ECO:0000256" key="2">
    <source>
        <dbReference type="ARBA" id="ARBA00022448"/>
    </source>
</evidence>
<feature type="transmembrane region" description="Helical" evidence="6">
    <location>
        <begin position="126"/>
        <end position="151"/>
    </location>
</feature>
<evidence type="ECO:0000259" key="7">
    <source>
        <dbReference type="PROSITE" id="PS50850"/>
    </source>
</evidence>
<organism evidence="8 9">
    <name type="scientific">Sphingosinicella rhizophila</name>
    <dbReference type="NCBI Taxonomy" id="3050082"/>
    <lineage>
        <taxon>Bacteria</taxon>
        <taxon>Pseudomonadati</taxon>
        <taxon>Pseudomonadota</taxon>
        <taxon>Alphaproteobacteria</taxon>
        <taxon>Sphingomonadales</taxon>
        <taxon>Sphingosinicellaceae</taxon>
        <taxon>Sphingosinicella</taxon>
    </lineage>
</organism>
<feature type="transmembrane region" description="Helical" evidence="6">
    <location>
        <begin position="204"/>
        <end position="222"/>
    </location>
</feature>
<dbReference type="PROSITE" id="PS50850">
    <property type="entry name" value="MFS"/>
    <property type="match status" value="1"/>
</dbReference>
<feature type="transmembrane region" description="Helical" evidence="6">
    <location>
        <begin position="72"/>
        <end position="93"/>
    </location>
</feature>
<feature type="transmembrane region" description="Helical" evidence="6">
    <location>
        <begin position="327"/>
        <end position="347"/>
    </location>
</feature>
<evidence type="ECO:0000256" key="5">
    <source>
        <dbReference type="ARBA" id="ARBA00023136"/>
    </source>
</evidence>
<feature type="transmembrane region" description="Helical" evidence="6">
    <location>
        <begin position="295"/>
        <end position="315"/>
    </location>
</feature>
<dbReference type="InterPro" id="IPR020846">
    <property type="entry name" value="MFS_dom"/>
</dbReference>
<gene>
    <name evidence="8" type="ORF">RQX22_14675</name>
</gene>
<dbReference type="Proteomes" id="UP001259572">
    <property type="component" value="Unassembled WGS sequence"/>
</dbReference>
<accession>A0ABU3Q9Y3</accession>
<comment type="subcellular location">
    <subcellularLocation>
        <location evidence="1">Membrane</location>
        <topology evidence="1">Multi-pass membrane protein</topology>
    </subcellularLocation>
</comment>
<dbReference type="PANTHER" id="PTHR23505">
    <property type="entry name" value="SPINSTER"/>
    <property type="match status" value="1"/>
</dbReference>
<evidence type="ECO:0000313" key="8">
    <source>
        <dbReference type="EMBL" id="MDT9600203.1"/>
    </source>
</evidence>
<evidence type="ECO:0000256" key="6">
    <source>
        <dbReference type="SAM" id="Phobius"/>
    </source>
</evidence>
<evidence type="ECO:0000313" key="9">
    <source>
        <dbReference type="Proteomes" id="UP001259572"/>
    </source>
</evidence>
<protein>
    <submittedName>
        <fullName evidence="8">MFS transporter</fullName>
    </submittedName>
</protein>
<feature type="transmembrane region" description="Helical" evidence="6">
    <location>
        <begin position="163"/>
        <end position="184"/>
    </location>
</feature>
<evidence type="ECO:0000256" key="1">
    <source>
        <dbReference type="ARBA" id="ARBA00004141"/>
    </source>
</evidence>
<dbReference type="InterPro" id="IPR044770">
    <property type="entry name" value="MFS_spinster-like"/>
</dbReference>
<keyword evidence="3 6" id="KW-0812">Transmembrane</keyword>
<feature type="transmembrane region" description="Helical" evidence="6">
    <location>
        <begin position="26"/>
        <end position="44"/>
    </location>
</feature>
<feature type="transmembrane region" description="Helical" evidence="6">
    <location>
        <begin position="254"/>
        <end position="275"/>
    </location>
</feature>
<dbReference type="Pfam" id="PF07690">
    <property type="entry name" value="MFS_1"/>
    <property type="match status" value="1"/>
</dbReference>
<dbReference type="PANTHER" id="PTHR23505:SF79">
    <property type="entry name" value="PROTEIN SPINSTER"/>
    <property type="match status" value="1"/>
</dbReference>
<proteinExistence type="predicted"/>
<evidence type="ECO:0000256" key="4">
    <source>
        <dbReference type="ARBA" id="ARBA00022989"/>
    </source>
</evidence>
<feature type="transmembrane region" description="Helical" evidence="6">
    <location>
        <begin position="387"/>
        <end position="413"/>
    </location>
</feature>
<dbReference type="InterPro" id="IPR036259">
    <property type="entry name" value="MFS_trans_sf"/>
</dbReference>
<dbReference type="InterPro" id="IPR011701">
    <property type="entry name" value="MFS"/>
</dbReference>
<sequence>MGELVTASISPSQPAASTDRQKTGDYVLKGGWYTLWVMMALMLVANVDRQVLVLAGAPLAVALGLTDSELGMVEGLAFAIFAVVAVYPIAWAADRFDRRLVFGLCVLTWSLGTAACGLAQNFEQLFLAAVAIAAGEAGLIPIGVAFVPDLFKGRKRLLANSFVYFFAMMGAAGGLMLGGGAIAMLDEFRNDLPASLQAFESWRLAFFLVALPTPIFLLLLAFTRLAYRSEVPEAASEAAQQHDFWPFLGQHRRAVASVFVGIGCYMLGIGGFLAWLPVVATRLFGTTPGQNGSLMGIATAVGLTAGVAIGTYFVRRLVVRLGPVASIRFYWIALLAALPIFITFPFVGADWQLFALFGLLMLIFTAVGCAIPTILQDMAPPDLRGRMSAIWGIVNGTLAGLSPTLVGWVSGWLGPDPRLLLVAICLVAAPAWIFAALSFRMAERPFAELVNALSADPKPIVVNVADHLSEIEKG</sequence>